<dbReference type="SUPFAM" id="SSF55874">
    <property type="entry name" value="ATPase domain of HSP90 chaperone/DNA topoisomerase II/histidine kinase"/>
    <property type="match status" value="1"/>
</dbReference>
<dbReference type="Gene3D" id="3.30.565.10">
    <property type="entry name" value="Histidine kinase-like ATPase, C-terminal domain"/>
    <property type="match status" value="1"/>
</dbReference>
<feature type="domain" description="PAC" evidence="6">
    <location>
        <begin position="51"/>
        <end position="104"/>
    </location>
</feature>
<dbReference type="SUPFAM" id="SSF55785">
    <property type="entry name" value="PYP-like sensor domain (PAS domain)"/>
    <property type="match status" value="1"/>
</dbReference>
<dbReference type="PROSITE" id="PS50109">
    <property type="entry name" value="HIS_KIN"/>
    <property type="match status" value="1"/>
</dbReference>
<evidence type="ECO:0000256" key="2">
    <source>
        <dbReference type="ARBA" id="ARBA00012438"/>
    </source>
</evidence>
<dbReference type="PRINTS" id="PR00344">
    <property type="entry name" value="BCTRLSENSOR"/>
</dbReference>
<dbReference type="InterPro" id="IPR035965">
    <property type="entry name" value="PAS-like_dom_sf"/>
</dbReference>
<feature type="domain" description="Histidine kinase" evidence="5">
    <location>
        <begin position="156"/>
        <end position="384"/>
    </location>
</feature>
<dbReference type="Gene3D" id="3.30.450.20">
    <property type="entry name" value="PAS domain"/>
    <property type="match status" value="1"/>
</dbReference>
<dbReference type="Pfam" id="PF08447">
    <property type="entry name" value="PAS_3"/>
    <property type="match status" value="1"/>
</dbReference>
<dbReference type="SMART" id="SM00387">
    <property type="entry name" value="HATPase_c"/>
    <property type="match status" value="1"/>
</dbReference>
<dbReference type="RefSeq" id="WP_010367951.1">
    <property type="nucleotide sequence ID" value="NZ_AHBZ03000012.1"/>
</dbReference>
<dbReference type="InterPro" id="IPR001610">
    <property type="entry name" value="PAC"/>
</dbReference>
<dbReference type="EMBL" id="AHBZ03000012">
    <property type="protein sequence ID" value="KAF7775188.1"/>
    <property type="molecule type" value="Genomic_DNA"/>
</dbReference>
<dbReference type="InterPro" id="IPR036097">
    <property type="entry name" value="HisK_dim/P_sf"/>
</dbReference>
<dbReference type="Proteomes" id="UP000016487">
    <property type="component" value="Unassembled WGS sequence"/>
</dbReference>
<reference evidence="7" key="1">
    <citation type="journal article" date="2012" name="J. Bacteriol.">
        <title>Genome sequences of type strains of seven species of the marine bacterium Pseudoalteromonas.</title>
        <authorList>
            <person name="Xie B.B."/>
            <person name="Shu Y.L."/>
            <person name="Qin Q.L."/>
            <person name="Rong J.C."/>
            <person name="Zhang X.Y."/>
            <person name="Chen X.L."/>
            <person name="Shi M."/>
            <person name="He H.L."/>
            <person name="Zhou B.C."/>
            <person name="Zhang Y.Z."/>
        </authorList>
    </citation>
    <scope>NUCLEOTIDE SEQUENCE</scope>
    <source>
        <strain evidence="7">DSM 8771</strain>
    </source>
</reference>
<dbReference type="InterPro" id="IPR000014">
    <property type="entry name" value="PAS"/>
</dbReference>
<evidence type="ECO:0000256" key="1">
    <source>
        <dbReference type="ARBA" id="ARBA00000085"/>
    </source>
</evidence>
<dbReference type="CDD" id="cd00082">
    <property type="entry name" value="HisKA"/>
    <property type="match status" value="1"/>
</dbReference>
<dbReference type="PANTHER" id="PTHR43065:SF42">
    <property type="entry name" value="TWO-COMPONENT SENSOR PPRA"/>
    <property type="match status" value="1"/>
</dbReference>
<protein>
    <recommendedName>
        <fullName evidence="2">histidine kinase</fullName>
        <ecNumber evidence="2">2.7.13.3</ecNumber>
    </recommendedName>
</protein>
<sequence length="388" mass="43370">MVRENKTTTAELPCGQIGSTLEKIKLSIHPDDFKQLEEAFDNHLKGNCEFYEVSYRVLTQAGHWLWVLDRGKVTLRSENGLAQRISGTVKDISVLKASELALSELNNNLEQKVEERTTSLKESRDALATTIDELQTMQSTLIESQKMASIGKLVVGISHELNTPLGISVTAVSLLIEKLQSFQNKFLENQLTRSDTKDFVETSLSSVQLLDSNISRAAQLVKRFKQVSVSEHIQSSRTINLNELINTFLSMHCELEGVTISINCSKDLHAQCDAHALVNVLNELYQNSIQHGFNSPSTGKISIQLEKIGDQIKLTFSDSGKGVHEKNMPHLFEPFFTTTRHNGNAGLGLYLVYSNVTHILRGQISFQTVELEGISFEIYFPVFNDSPN</sequence>
<dbReference type="InterPro" id="IPR036890">
    <property type="entry name" value="HATPase_C_sf"/>
</dbReference>
<keyword evidence="4" id="KW-0175">Coiled coil</keyword>
<feature type="coiled-coil region" evidence="4">
    <location>
        <begin position="95"/>
        <end position="126"/>
    </location>
</feature>
<dbReference type="EC" id="2.7.13.3" evidence="2"/>
<dbReference type="InterPro" id="IPR004358">
    <property type="entry name" value="Sig_transdc_His_kin-like_C"/>
</dbReference>
<dbReference type="InterPro" id="IPR003594">
    <property type="entry name" value="HATPase_dom"/>
</dbReference>
<dbReference type="GO" id="GO:0000155">
    <property type="term" value="F:phosphorelay sensor kinase activity"/>
    <property type="evidence" value="ECO:0007669"/>
    <property type="project" value="InterPro"/>
</dbReference>
<dbReference type="InterPro" id="IPR003661">
    <property type="entry name" value="HisK_dim/P_dom"/>
</dbReference>
<dbReference type="PROSITE" id="PS50113">
    <property type="entry name" value="PAC"/>
    <property type="match status" value="1"/>
</dbReference>
<evidence type="ECO:0000256" key="4">
    <source>
        <dbReference type="SAM" id="Coils"/>
    </source>
</evidence>
<dbReference type="AlphaFoldDB" id="A0AAD4AME6"/>
<dbReference type="InterPro" id="IPR000700">
    <property type="entry name" value="PAS-assoc_C"/>
</dbReference>
<dbReference type="PANTHER" id="PTHR43065">
    <property type="entry name" value="SENSOR HISTIDINE KINASE"/>
    <property type="match status" value="1"/>
</dbReference>
<proteinExistence type="predicted"/>
<dbReference type="SUPFAM" id="SSF47384">
    <property type="entry name" value="Homodimeric domain of signal transducing histidine kinase"/>
    <property type="match status" value="1"/>
</dbReference>
<dbReference type="CDD" id="cd00130">
    <property type="entry name" value="PAS"/>
    <property type="match status" value="1"/>
</dbReference>
<evidence type="ECO:0000256" key="3">
    <source>
        <dbReference type="ARBA" id="ARBA00022553"/>
    </source>
</evidence>
<keyword evidence="3" id="KW-0597">Phosphoprotein</keyword>
<dbReference type="SMART" id="SM00086">
    <property type="entry name" value="PAC"/>
    <property type="match status" value="1"/>
</dbReference>
<dbReference type="InterPro" id="IPR005467">
    <property type="entry name" value="His_kinase_dom"/>
</dbReference>
<dbReference type="Pfam" id="PF02518">
    <property type="entry name" value="HATPase_c"/>
    <property type="match status" value="1"/>
</dbReference>
<dbReference type="InterPro" id="IPR013655">
    <property type="entry name" value="PAS_fold_3"/>
</dbReference>
<reference evidence="7" key="2">
    <citation type="submission" date="2015-03" db="EMBL/GenBank/DDBJ databases">
        <title>Genome sequence of Pseudoalteromonas citrea.</title>
        <authorList>
            <person name="Xie B.-B."/>
            <person name="Rong J.-C."/>
            <person name="Qin Q.-L."/>
            <person name="Zhang Y.-Z."/>
        </authorList>
    </citation>
    <scope>NUCLEOTIDE SEQUENCE</scope>
    <source>
        <strain evidence="7">DSM 8771</strain>
    </source>
</reference>
<accession>A0AAD4AME6</accession>
<gene>
    <name evidence="7" type="ORF">PCIT_a1320</name>
</gene>
<evidence type="ECO:0000259" key="5">
    <source>
        <dbReference type="PROSITE" id="PS50109"/>
    </source>
</evidence>
<comment type="caution">
    <text evidence="7">The sequence shown here is derived from an EMBL/GenBank/DDBJ whole genome shotgun (WGS) entry which is preliminary data.</text>
</comment>
<evidence type="ECO:0000313" key="8">
    <source>
        <dbReference type="Proteomes" id="UP000016487"/>
    </source>
</evidence>
<dbReference type="Gene3D" id="1.10.287.130">
    <property type="match status" value="1"/>
</dbReference>
<evidence type="ECO:0000259" key="6">
    <source>
        <dbReference type="PROSITE" id="PS50113"/>
    </source>
</evidence>
<organism evidence="7 8">
    <name type="scientific">Pseudoalteromonas citrea</name>
    <dbReference type="NCBI Taxonomy" id="43655"/>
    <lineage>
        <taxon>Bacteria</taxon>
        <taxon>Pseudomonadati</taxon>
        <taxon>Pseudomonadota</taxon>
        <taxon>Gammaproteobacteria</taxon>
        <taxon>Alteromonadales</taxon>
        <taxon>Pseudoalteromonadaceae</taxon>
        <taxon>Pseudoalteromonas</taxon>
    </lineage>
</organism>
<evidence type="ECO:0000313" key="7">
    <source>
        <dbReference type="EMBL" id="KAF7775188.1"/>
    </source>
</evidence>
<comment type="catalytic activity">
    <reaction evidence="1">
        <text>ATP + protein L-histidine = ADP + protein N-phospho-L-histidine.</text>
        <dbReference type="EC" id="2.7.13.3"/>
    </reaction>
</comment>
<name>A0AAD4AME6_9GAMM</name>